<evidence type="ECO:0000313" key="3">
    <source>
        <dbReference type="EMBL" id="MCR8630236.1"/>
    </source>
</evidence>
<keyword evidence="2" id="KW-0812">Transmembrane</keyword>
<keyword evidence="4" id="KW-1185">Reference proteome</keyword>
<keyword evidence="2" id="KW-0472">Membrane</keyword>
<feature type="transmembrane region" description="Helical" evidence="2">
    <location>
        <begin position="15"/>
        <end position="33"/>
    </location>
</feature>
<protein>
    <submittedName>
        <fullName evidence="3">Efflux RND transporter periplasmic adaptor subunit</fullName>
    </submittedName>
</protein>
<evidence type="ECO:0000256" key="1">
    <source>
        <dbReference type="SAM" id="Coils"/>
    </source>
</evidence>
<dbReference type="PANTHER" id="PTHR30469:SF15">
    <property type="entry name" value="HLYD FAMILY OF SECRETION PROTEINS"/>
    <property type="match status" value="1"/>
</dbReference>
<reference evidence="3 4" key="1">
    <citation type="submission" date="2022-08" db="EMBL/GenBank/DDBJ databases">
        <title>Paenibacillus endoradicis sp. nov., Paenibacillus radicibacter sp. nov and Paenibacillus pararadicis sp. nov., three cold-adapted plant growth-promoting bacteria isolated from root of Larix gmelinii in Great Khingan.</title>
        <authorList>
            <person name="Xue H."/>
        </authorList>
    </citation>
    <scope>NUCLEOTIDE SEQUENCE [LARGE SCALE GENOMIC DNA]</scope>
    <source>
        <strain evidence="3 4">N5-1-1-5</strain>
    </source>
</reference>
<evidence type="ECO:0000313" key="4">
    <source>
        <dbReference type="Proteomes" id="UP001300012"/>
    </source>
</evidence>
<evidence type="ECO:0000256" key="2">
    <source>
        <dbReference type="SAM" id="Phobius"/>
    </source>
</evidence>
<keyword evidence="1" id="KW-0175">Coiled coil</keyword>
<feature type="coiled-coil region" evidence="1">
    <location>
        <begin position="107"/>
        <end position="177"/>
    </location>
</feature>
<dbReference type="Gene3D" id="2.40.50.100">
    <property type="match status" value="1"/>
</dbReference>
<dbReference type="SUPFAM" id="SSF111369">
    <property type="entry name" value="HlyD-like secretion proteins"/>
    <property type="match status" value="1"/>
</dbReference>
<name>A0ABT1YAM0_9BACL</name>
<proteinExistence type="predicted"/>
<comment type="caution">
    <text evidence="3">The sequence shown here is derived from an EMBL/GenBank/DDBJ whole genome shotgun (WGS) entry which is preliminary data.</text>
</comment>
<dbReference type="Gene3D" id="2.40.420.20">
    <property type="match status" value="1"/>
</dbReference>
<keyword evidence="2" id="KW-1133">Transmembrane helix</keyword>
<sequence length="385" mass="43513">MELDKEPDDRWRRRSIKVMFIVFMGLLIFFTLYSNTLQSLSLPKVRTEKPTKGSLLFTIEGSGNLQPLAEAKLLNAAGWNVSKILVKEGDRVQKGQMLIIYDSKSAERELQNELTNQDKQKIELQNVQDQFIESTSEGDELKIRKARRNIETYKLDLGMQERKINELRDRLTSQQEMTAPFDGIITKLNAVEGLSSAGEPDVVISNSSLGYRLDITADSMILSSMGISSGERIEVEVHIVEVLHSRIFEGKIDEVVNAQPRTESSSSKDGGKITTIPQKVLRIKLVNSELNGGEQARVKLKKRSYNEGLVISKEAIHQDRNGMFIYKIDVQRGALSNNFIVRKVPIHSSETNDNETMIQSDSIYEDDLIILESSEPLQDGNRVRL</sequence>
<dbReference type="PANTHER" id="PTHR30469">
    <property type="entry name" value="MULTIDRUG RESISTANCE PROTEIN MDTA"/>
    <property type="match status" value="1"/>
</dbReference>
<dbReference type="RefSeq" id="WP_258211855.1">
    <property type="nucleotide sequence ID" value="NZ_JANQBD010000002.1"/>
</dbReference>
<dbReference type="Proteomes" id="UP001300012">
    <property type="component" value="Unassembled WGS sequence"/>
</dbReference>
<gene>
    <name evidence="3" type="ORF">NV381_03370</name>
</gene>
<accession>A0ABT1YAM0</accession>
<organism evidence="3 4">
    <name type="scientific">Paenibacillus radicis</name>
    <name type="common">ex Xue et al. 2023</name>
    <dbReference type="NCBI Taxonomy" id="2972489"/>
    <lineage>
        <taxon>Bacteria</taxon>
        <taxon>Bacillati</taxon>
        <taxon>Bacillota</taxon>
        <taxon>Bacilli</taxon>
        <taxon>Bacillales</taxon>
        <taxon>Paenibacillaceae</taxon>
        <taxon>Paenibacillus</taxon>
    </lineage>
</organism>
<dbReference type="EMBL" id="JANQBD010000002">
    <property type="protein sequence ID" value="MCR8630236.1"/>
    <property type="molecule type" value="Genomic_DNA"/>
</dbReference>